<dbReference type="EMBL" id="GL450517">
    <property type="protein sequence ID" value="EFN80914.1"/>
    <property type="molecule type" value="Genomic_DNA"/>
</dbReference>
<gene>
    <name evidence="2" type="ORF">EAI_09028</name>
</gene>
<reference evidence="2 3" key="1">
    <citation type="journal article" date="2010" name="Science">
        <title>Genomic comparison of the ants Camponotus floridanus and Harpegnathos saltator.</title>
        <authorList>
            <person name="Bonasio R."/>
            <person name="Zhang G."/>
            <person name="Ye C."/>
            <person name="Mutti N.S."/>
            <person name="Fang X."/>
            <person name="Qin N."/>
            <person name="Donahue G."/>
            <person name="Yang P."/>
            <person name="Li Q."/>
            <person name="Li C."/>
            <person name="Zhang P."/>
            <person name="Huang Z."/>
            <person name="Berger S.L."/>
            <person name="Reinberg D."/>
            <person name="Wang J."/>
            <person name="Liebig J."/>
        </authorList>
    </citation>
    <scope>NUCLEOTIDE SEQUENCE [LARGE SCALE GENOMIC DNA]</scope>
    <source>
        <strain evidence="2 3">R22 G/1</strain>
    </source>
</reference>
<feature type="non-terminal residue" evidence="2">
    <location>
        <position position="1"/>
    </location>
</feature>
<organism evidence="3">
    <name type="scientific">Harpegnathos saltator</name>
    <name type="common">Jerdon's jumping ant</name>
    <dbReference type="NCBI Taxonomy" id="610380"/>
    <lineage>
        <taxon>Eukaryota</taxon>
        <taxon>Metazoa</taxon>
        <taxon>Ecdysozoa</taxon>
        <taxon>Arthropoda</taxon>
        <taxon>Hexapoda</taxon>
        <taxon>Insecta</taxon>
        <taxon>Pterygota</taxon>
        <taxon>Neoptera</taxon>
        <taxon>Endopterygota</taxon>
        <taxon>Hymenoptera</taxon>
        <taxon>Apocrita</taxon>
        <taxon>Aculeata</taxon>
        <taxon>Formicoidea</taxon>
        <taxon>Formicidae</taxon>
        <taxon>Ponerinae</taxon>
        <taxon>Ponerini</taxon>
        <taxon>Harpegnathos</taxon>
    </lineage>
</organism>
<evidence type="ECO:0000313" key="3">
    <source>
        <dbReference type="Proteomes" id="UP000008237"/>
    </source>
</evidence>
<proteinExistence type="predicted"/>
<name>E2BTR5_HARSA</name>
<evidence type="ECO:0000256" key="1">
    <source>
        <dbReference type="SAM" id="MobiDB-lite"/>
    </source>
</evidence>
<evidence type="ECO:0000313" key="2">
    <source>
        <dbReference type="EMBL" id="EFN80914.1"/>
    </source>
</evidence>
<protein>
    <submittedName>
        <fullName evidence="2">Uncharacterized protein</fullName>
    </submittedName>
</protein>
<feature type="non-terminal residue" evidence="2">
    <location>
        <position position="25"/>
    </location>
</feature>
<accession>E2BTR5</accession>
<dbReference type="AlphaFoldDB" id="E2BTR5"/>
<sequence>RSGGPPKCDNDDLEQLLAENSVQTQ</sequence>
<dbReference type="InParanoid" id="E2BTR5"/>
<feature type="region of interest" description="Disordered" evidence="1">
    <location>
        <begin position="1"/>
        <end position="25"/>
    </location>
</feature>
<dbReference type="Proteomes" id="UP000008237">
    <property type="component" value="Unassembled WGS sequence"/>
</dbReference>
<keyword evidence="3" id="KW-1185">Reference proteome</keyword>